<protein>
    <submittedName>
        <fullName evidence="2">Uncharacterized protein</fullName>
    </submittedName>
</protein>
<feature type="compositionally biased region" description="Pro residues" evidence="1">
    <location>
        <begin position="297"/>
        <end position="310"/>
    </location>
</feature>
<feature type="compositionally biased region" description="Low complexity" evidence="1">
    <location>
        <begin position="311"/>
        <end position="336"/>
    </location>
</feature>
<feature type="compositionally biased region" description="Low complexity" evidence="1">
    <location>
        <begin position="236"/>
        <end position="247"/>
    </location>
</feature>
<accession>A0ABP7JFJ1</accession>
<organism evidence="2 3">
    <name type="scientific">Sphaerisporangium flaviroseum</name>
    <dbReference type="NCBI Taxonomy" id="509199"/>
    <lineage>
        <taxon>Bacteria</taxon>
        <taxon>Bacillati</taxon>
        <taxon>Actinomycetota</taxon>
        <taxon>Actinomycetes</taxon>
        <taxon>Streptosporangiales</taxon>
        <taxon>Streptosporangiaceae</taxon>
        <taxon>Sphaerisporangium</taxon>
    </lineage>
</organism>
<name>A0ABP7JFJ1_9ACTN</name>
<keyword evidence="3" id="KW-1185">Reference proteome</keyword>
<dbReference type="EMBL" id="BAAAZR010000059">
    <property type="protein sequence ID" value="GAA3843783.1"/>
    <property type="molecule type" value="Genomic_DNA"/>
</dbReference>
<gene>
    <name evidence="2" type="ORF">GCM10022226_78470</name>
</gene>
<proteinExistence type="predicted"/>
<evidence type="ECO:0000313" key="3">
    <source>
        <dbReference type="Proteomes" id="UP001500888"/>
    </source>
</evidence>
<reference evidence="3" key="1">
    <citation type="journal article" date="2019" name="Int. J. Syst. Evol. Microbiol.">
        <title>The Global Catalogue of Microorganisms (GCM) 10K type strain sequencing project: providing services to taxonomists for standard genome sequencing and annotation.</title>
        <authorList>
            <consortium name="The Broad Institute Genomics Platform"/>
            <consortium name="The Broad Institute Genome Sequencing Center for Infectious Disease"/>
            <person name="Wu L."/>
            <person name="Ma J."/>
        </authorList>
    </citation>
    <scope>NUCLEOTIDE SEQUENCE [LARGE SCALE GENOMIC DNA]</scope>
    <source>
        <strain evidence="3">JCM 16908</strain>
    </source>
</reference>
<dbReference type="RefSeq" id="WP_344952769.1">
    <property type="nucleotide sequence ID" value="NZ_BAAAZR010000059.1"/>
</dbReference>
<dbReference type="Proteomes" id="UP001500888">
    <property type="component" value="Unassembled WGS sequence"/>
</dbReference>
<sequence length="355" mass="37407">MAADLQTPDLDQAFAGIMQAFADHAPDVVATAPDFSDIYARFAQLKRSLGIDLPSWQDGRDSFAALRQDLGMPPSTAPPLSPLLTDAHLANLATLAAIKPDWQRFSQPSAEADMKPAAVRPSTATGRTAPTNQGSPRPAKADRLPSIAEALRSAQAHPAIRLTRQWQRISGVARAVSDVAAAMRRSAGRYWPQLANDIRFQGFWLTVGLRTARVIADEARSLERALAKAGQDRQAQRAAAQQLRRAATTMATDLSRRTPAGAPPRSPKSSPSPRTGEKPVVDATGPNNSPGTAPSPAVSPAPPAPSPPSPAQAGAARLRSTAATAASGARPAAAHTAAKRNPSPPVTQPRRARHR</sequence>
<feature type="region of interest" description="Disordered" evidence="1">
    <location>
        <begin position="107"/>
        <end position="141"/>
    </location>
</feature>
<evidence type="ECO:0000256" key="1">
    <source>
        <dbReference type="SAM" id="MobiDB-lite"/>
    </source>
</evidence>
<feature type="region of interest" description="Disordered" evidence="1">
    <location>
        <begin position="229"/>
        <end position="355"/>
    </location>
</feature>
<comment type="caution">
    <text evidence="2">The sequence shown here is derived from an EMBL/GenBank/DDBJ whole genome shotgun (WGS) entry which is preliminary data.</text>
</comment>
<feature type="compositionally biased region" description="Polar residues" evidence="1">
    <location>
        <begin position="122"/>
        <end position="135"/>
    </location>
</feature>
<evidence type="ECO:0000313" key="2">
    <source>
        <dbReference type="EMBL" id="GAA3843783.1"/>
    </source>
</evidence>